<feature type="non-terminal residue" evidence="2">
    <location>
        <position position="102"/>
    </location>
</feature>
<dbReference type="AlphaFoldDB" id="W7TJ31"/>
<dbReference type="Proteomes" id="UP000019335">
    <property type="component" value="Chromosome 17"/>
</dbReference>
<dbReference type="EMBL" id="AZIL01001647">
    <property type="protein sequence ID" value="EWM23458.1"/>
    <property type="molecule type" value="Genomic_DNA"/>
</dbReference>
<evidence type="ECO:0000313" key="2">
    <source>
        <dbReference type="EMBL" id="EWM23458.1"/>
    </source>
</evidence>
<keyword evidence="3" id="KW-1185">Reference proteome</keyword>
<comment type="caution">
    <text evidence="2">The sequence shown here is derived from an EMBL/GenBank/DDBJ whole genome shotgun (WGS) entry which is preliminary data.</text>
</comment>
<name>W7TJ31_9STRA</name>
<organism evidence="2 3">
    <name type="scientific">Nannochloropsis gaditana</name>
    <dbReference type="NCBI Taxonomy" id="72520"/>
    <lineage>
        <taxon>Eukaryota</taxon>
        <taxon>Sar</taxon>
        <taxon>Stramenopiles</taxon>
        <taxon>Ochrophyta</taxon>
        <taxon>Eustigmatophyceae</taxon>
        <taxon>Eustigmatales</taxon>
        <taxon>Monodopsidaceae</taxon>
        <taxon>Nannochloropsis</taxon>
    </lineage>
</organism>
<evidence type="ECO:0000256" key="1">
    <source>
        <dbReference type="SAM" id="MobiDB-lite"/>
    </source>
</evidence>
<accession>W7TJ31</accession>
<feature type="region of interest" description="Disordered" evidence="1">
    <location>
        <begin position="1"/>
        <end position="52"/>
    </location>
</feature>
<feature type="compositionally biased region" description="Basic and acidic residues" evidence="1">
    <location>
        <begin position="12"/>
        <end position="51"/>
    </location>
</feature>
<proteinExistence type="predicted"/>
<evidence type="ECO:0000313" key="3">
    <source>
        <dbReference type="Proteomes" id="UP000019335"/>
    </source>
</evidence>
<protein>
    <submittedName>
        <fullName evidence="2">Uncharacterized protein</fullName>
    </submittedName>
</protein>
<gene>
    <name evidence="2" type="ORF">Naga_103746g1</name>
</gene>
<sequence>MAGKRCPTRCEQAGREGGREGETGVGSERRAMSKPPQGKEETEEKEENERRHCPRKAACHACPILPPPPPLLHPTDPLPSFPTSLLPHSAYRHVREKRAAAA</sequence>
<reference evidence="2 3" key="1">
    <citation type="journal article" date="2014" name="Mol. Plant">
        <title>Chromosome Scale Genome Assembly and Transcriptome Profiling of Nannochloropsis gaditana in Nitrogen Depletion.</title>
        <authorList>
            <person name="Corteggiani Carpinelli E."/>
            <person name="Telatin A."/>
            <person name="Vitulo N."/>
            <person name="Forcato C."/>
            <person name="D'Angelo M."/>
            <person name="Schiavon R."/>
            <person name="Vezzi A."/>
            <person name="Giacometti G.M."/>
            <person name="Morosinotto T."/>
            <person name="Valle G."/>
        </authorList>
    </citation>
    <scope>NUCLEOTIDE SEQUENCE [LARGE SCALE GENOMIC DNA]</scope>
    <source>
        <strain evidence="2 3">B-31</strain>
    </source>
</reference>